<dbReference type="InterPro" id="IPR036691">
    <property type="entry name" value="Endo/exonu/phosph_ase_sf"/>
</dbReference>
<dbReference type="Proteomes" id="UP001627154">
    <property type="component" value="Unassembled WGS sequence"/>
</dbReference>
<organism evidence="1 2">
    <name type="scientific">Trichogramma kaykai</name>
    <dbReference type="NCBI Taxonomy" id="54128"/>
    <lineage>
        <taxon>Eukaryota</taxon>
        <taxon>Metazoa</taxon>
        <taxon>Ecdysozoa</taxon>
        <taxon>Arthropoda</taxon>
        <taxon>Hexapoda</taxon>
        <taxon>Insecta</taxon>
        <taxon>Pterygota</taxon>
        <taxon>Neoptera</taxon>
        <taxon>Endopterygota</taxon>
        <taxon>Hymenoptera</taxon>
        <taxon>Apocrita</taxon>
        <taxon>Proctotrupomorpha</taxon>
        <taxon>Chalcidoidea</taxon>
        <taxon>Trichogrammatidae</taxon>
        <taxon>Trichogramma</taxon>
    </lineage>
</organism>
<comment type="caution">
    <text evidence="1">The sequence shown here is derived from an EMBL/GenBank/DDBJ whole genome shotgun (WGS) entry which is preliminary data.</text>
</comment>
<keyword evidence="2" id="KW-1185">Reference proteome</keyword>
<evidence type="ECO:0000313" key="2">
    <source>
        <dbReference type="Proteomes" id="UP001627154"/>
    </source>
</evidence>
<reference evidence="1 2" key="1">
    <citation type="journal article" date="2024" name="bioRxiv">
        <title>A reference genome for Trichogramma kaykai: A tiny desert-dwelling parasitoid wasp with competing sex-ratio distorters.</title>
        <authorList>
            <person name="Culotta J."/>
            <person name="Lindsey A.R."/>
        </authorList>
    </citation>
    <scope>NUCLEOTIDE SEQUENCE [LARGE SCALE GENOMIC DNA]</scope>
    <source>
        <strain evidence="1 2">KSX58</strain>
    </source>
</reference>
<protein>
    <recommendedName>
        <fullName evidence="3">Endonuclease/exonuclease/phosphatase domain-containing protein</fullName>
    </recommendedName>
</protein>
<dbReference type="AlphaFoldDB" id="A0ABD2W672"/>
<gene>
    <name evidence="1" type="ORF">TKK_016602</name>
</gene>
<sequence>MASLKIAQTNLGRSRLASEELLVSAVGEGFDVLLIQEPYVYGGQAWALGSFSRVVITGQKRDETPWATVVVLSPSITATHLAAVLVSSLCLRGAVRCLWVCACD</sequence>
<evidence type="ECO:0000313" key="1">
    <source>
        <dbReference type="EMBL" id="KAL3388373.1"/>
    </source>
</evidence>
<proteinExistence type="predicted"/>
<evidence type="ECO:0008006" key="3">
    <source>
        <dbReference type="Google" id="ProtNLM"/>
    </source>
</evidence>
<name>A0ABD2W672_9HYME</name>
<dbReference type="Gene3D" id="3.60.10.10">
    <property type="entry name" value="Endonuclease/exonuclease/phosphatase"/>
    <property type="match status" value="1"/>
</dbReference>
<dbReference type="EMBL" id="JBJJXI010000134">
    <property type="protein sequence ID" value="KAL3388373.1"/>
    <property type="molecule type" value="Genomic_DNA"/>
</dbReference>
<accession>A0ABD2W672</accession>
<dbReference type="SUPFAM" id="SSF56219">
    <property type="entry name" value="DNase I-like"/>
    <property type="match status" value="1"/>
</dbReference>